<dbReference type="OrthoDB" id="6432484at2759"/>
<keyword evidence="3" id="KW-1185">Reference proteome</keyword>
<comment type="caution">
    <text evidence="2">The sequence shown here is derived from an EMBL/GenBank/DDBJ whole genome shotgun (WGS) entry which is preliminary data.</text>
</comment>
<feature type="coiled-coil region" evidence="1">
    <location>
        <begin position="56"/>
        <end position="83"/>
    </location>
</feature>
<dbReference type="EMBL" id="BGPR01006464">
    <property type="protein sequence ID" value="GBN19211.1"/>
    <property type="molecule type" value="Genomic_DNA"/>
</dbReference>
<reference evidence="2 3" key="1">
    <citation type="journal article" date="2019" name="Sci. Rep.">
        <title>Orb-weaving spider Araneus ventricosus genome elucidates the spidroin gene catalogue.</title>
        <authorList>
            <person name="Kono N."/>
            <person name="Nakamura H."/>
            <person name="Ohtoshi R."/>
            <person name="Moran D.A.P."/>
            <person name="Shinohara A."/>
            <person name="Yoshida Y."/>
            <person name="Fujiwara M."/>
            <person name="Mori M."/>
            <person name="Tomita M."/>
            <person name="Arakawa K."/>
        </authorList>
    </citation>
    <scope>NUCLEOTIDE SEQUENCE [LARGE SCALE GENOMIC DNA]</scope>
</reference>
<accession>A0A4Y2LWP0</accession>
<gene>
    <name evidence="2" type="ORF">AVEN_6414_1</name>
</gene>
<proteinExistence type="predicted"/>
<feature type="coiled-coil region" evidence="1">
    <location>
        <begin position="5"/>
        <end position="32"/>
    </location>
</feature>
<evidence type="ECO:0000313" key="3">
    <source>
        <dbReference type="Proteomes" id="UP000499080"/>
    </source>
</evidence>
<dbReference type="AlphaFoldDB" id="A0A4Y2LWP0"/>
<name>A0A4Y2LWP0_ARAVE</name>
<keyword evidence="1" id="KW-0175">Coiled coil</keyword>
<dbReference type="Proteomes" id="UP000499080">
    <property type="component" value="Unassembled WGS sequence"/>
</dbReference>
<evidence type="ECO:0000313" key="2">
    <source>
        <dbReference type="EMBL" id="GBN19211.1"/>
    </source>
</evidence>
<protein>
    <submittedName>
        <fullName evidence="2">Uncharacterized protein</fullName>
    </submittedName>
</protein>
<evidence type="ECO:0000256" key="1">
    <source>
        <dbReference type="SAM" id="Coils"/>
    </source>
</evidence>
<sequence>MKKKCITLRDKRDELLKELKILNDLIKKESKIKEETKFKDQGTLKLDASCARNTYCSRYRKVLKDYQERASILQSEILDEENLFYNDILEKPWKNPALKNSTQDSIKTSEMRYWNKFLQFGLKDSDVDEILMLMEEYRLNLKTQVQHKHLMESLLSESEELKYLMKFYYKFNKS</sequence>
<organism evidence="2 3">
    <name type="scientific">Araneus ventricosus</name>
    <name type="common">Orbweaver spider</name>
    <name type="synonym">Epeira ventricosa</name>
    <dbReference type="NCBI Taxonomy" id="182803"/>
    <lineage>
        <taxon>Eukaryota</taxon>
        <taxon>Metazoa</taxon>
        <taxon>Ecdysozoa</taxon>
        <taxon>Arthropoda</taxon>
        <taxon>Chelicerata</taxon>
        <taxon>Arachnida</taxon>
        <taxon>Araneae</taxon>
        <taxon>Araneomorphae</taxon>
        <taxon>Entelegynae</taxon>
        <taxon>Araneoidea</taxon>
        <taxon>Araneidae</taxon>
        <taxon>Araneus</taxon>
    </lineage>
</organism>